<dbReference type="AlphaFoldDB" id="A0A644UG30"/>
<dbReference type="EC" id="3.4.11.2" evidence="4"/>
<keyword evidence="4" id="KW-0378">Hydrolase</keyword>
<dbReference type="InterPro" id="IPR042097">
    <property type="entry name" value="Aminopeptidase_N-like_N_sf"/>
</dbReference>
<dbReference type="SUPFAM" id="SSF63737">
    <property type="entry name" value="Leukotriene A4 hydrolase N-terminal domain"/>
    <property type="match status" value="1"/>
</dbReference>
<dbReference type="Gene3D" id="2.60.40.1730">
    <property type="entry name" value="tricorn interacting facor f3 domain"/>
    <property type="match status" value="1"/>
</dbReference>
<dbReference type="Pfam" id="PF01433">
    <property type="entry name" value="Peptidase_M1"/>
    <property type="match status" value="1"/>
</dbReference>
<feature type="domain" description="Aminopeptidase N-like N-terminal" evidence="3">
    <location>
        <begin position="25"/>
        <end position="194"/>
    </location>
</feature>
<dbReference type="InterPro" id="IPR014782">
    <property type="entry name" value="Peptidase_M1_dom"/>
</dbReference>
<dbReference type="Pfam" id="PF17432">
    <property type="entry name" value="DUF3458_C"/>
    <property type="match status" value="1"/>
</dbReference>
<dbReference type="Pfam" id="PF17900">
    <property type="entry name" value="Peptidase_M1_N"/>
    <property type="match status" value="1"/>
</dbReference>
<feature type="domain" description="Peptidase M1 membrane alanine aminopeptidase" evidence="1">
    <location>
        <begin position="304"/>
        <end position="504"/>
    </location>
</feature>
<evidence type="ECO:0000259" key="3">
    <source>
        <dbReference type="Pfam" id="PF17900"/>
    </source>
</evidence>
<keyword evidence="4" id="KW-0031">Aminopeptidase</keyword>
<dbReference type="Gene3D" id="1.25.50.10">
    <property type="entry name" value="Peptidase M1, alanyl aminopeptidase, C-terminal domain"/>
    <property type="match status" value="1"/>
</dbReference>
<comment type="caution">
    <text evidence="4">The sequence shown here is derived from an EMBL/GenBank/DDBJ whole genome shotgun (WGS) entry which is preliminary data.</text>
</comment>
<gene>
    <name evidence="4" type="primary">pepN_2</name>
    <name evidence="4" type="ORF">SDC9_23806</name>
</gene>
<accession>A0A644UG30</accession>
<dbReference type="GO" id="GO:0016285">
    <property type="term" value="F:alanyl aminopeptidase activity"/>
    <property type="evidence" value="ECO:0007669"/>
    <property type="project" value="UniProtKB-EC"/>
</dbReference>
<feature type="domain" description="Peptidase M1 alanyl aminopeptidase C-terminal" evidence="2">
    <location>
        <begin position="600"/>
        <end position="902"/>
    </location>
</feature>
<name>A0A644UG30_9ZZZZ</name>
<evidence type="ECO:0000259" key="2">
    <source>
        <dbReference type="Pfam" id="PF17432"/>
    </source>
</evidence>
<dbReference type="InterPro" id="IPR024601">
    <property type="entry name" value="Peptidase_M1_pepN_C"/>
</dbReference>
<reference evidence="4" key="1">
    <citation type="submission" date="2019-08" db="EMBL/GenBank/DDBJ databases">
        <authorList>
            <person name="Kucharzyk K."/>
            <person name="Murdoch R.W."/>
            <person name="Higgins S."/>
            <person name="Loffler F."/>
        </authorList>
    </citation>
    <scope>NUCLEOTIDE SEQUENCE</scope>
</reference>
<dbReference type="SUPFAM" id="SSF55486">
    <property type="entry name" value="Metalloproteases ('zincins'), catalytic domain"/>
    <property type="match status" value="1"/>
</dbReference>
<evidence type="ECO:0000313" key="4">
    <source>
        <dbReference type="EMBL" id="MPL77945.1"/>
    </source>
</evidence>
<keyword evidence="4" id="KW-0645">Protease</keyword>
<dbReference type="GO" id="GO:0008270">
    <property type="term" value="F:zinc ion binding"/>
    <property type="evidence" value="ECO:0007669"/>
    <property type="project" value="InterPro"/>
</dbReference>
<dbReference type="InterPro" id="IPR012779">
    <property type="entry name" value="Peptidase_M1_pepN"/>
</dbReference>
<dbReference type="InterPro" id="IPR037144">
    <property type="entry name" value="Peptidase_M1_pepN_C_sf"/>
</dbReference>
<protein>
    <submittedName>
        <fullName evidence="4">Aminopeptidase N</fullName>
        <ecNumber evidence="4">3.4.11.2</ecNumber>
    </submittedName>
</protein>
<dbReference type="EMBL" id="VSSQ01000111">
    <property type="protein sequence ID" value="MPL77945.1"/>
    <property type="molecule type" value="Genomic_DNA"/>
</dbReference>
<dbReference type="PANTHER" id="PTHR46322:SF1">
    <property type="entry name" value="PUROMYCIN-SENSITIVE AMINOPEPTIDASE"/>
    <property type="match status" value="1"/>
</dbReference>
<dbReference type="InterPro" id="IPR045357">
    <property type="entry name" value="Aminopeptidase_N-like_N"/>
</dbReference>
<proteinExistence type="predicted"/>
<evidence type="ECO:0000259" key="1">
    <source>
        <dbReference type="Pfam" id="PF01433"/>
    </source>
</evidence>
<dbReference type="GO" id="GO:0008237">
    <property type="term" value="F:metallopeptidase activity"/>
    <property type="evidence" value="ECO:0007669"/>
    <property type="project" value="InterPro"/>
</dbReference>
<dbReference type="Gene3D" id="1.10.390.10">
    <property type="entry name" value="Neutral Protease Domain 2"/>
    <property type="match status" value="1"/>
</dbReference>
<dbReference type="PANTHER" id="PTHR46322">
    <property type="entry name" value="PUROMYCIN-SENSITIVE AMINOPEPTIDASE"/>
    <property type="match status" value="1"/>
</dbReference>
<dbReference type="InterPro" id="IPR027268">
    <property type="entry name" value="Peptidase_M4/M1_CTD_sf"/>
</dbReference>
<organism evidence="4">
    <name type="scientific">bioreactor metagenome</name>
    <dbReference type="NCBI Taxonomy" id="1076179"/>
    <lineage>
        <taxon>unclassified sequences</taxon>
        <taxon>metagenomes</taxon>
        <taxon>ecological metagenomes</taxon>
    </lineage>
</organism>
<sequence>MTDTYRYHPAEFPEPPVRVDHITAAFDITEERVSVSAETTFTVRTDKLSELILNAKNLEVESIRQNTRPVQYTYENDLITVTLQRPLSKGTEFKIVTNTTCRPTSHILEGIYFDVTPPGLPRTMITQCQQWGFQRIVPCIDDMRAKCTWTTTIIADSRYTNLISNGNVIRERMRYDELRDTITYQNNEPMPPYLFFLGVGTWDTFSRDFLYPGGKNVRLELLGPKGSDPASAKTALDIMADCILWTYLYTGPERYESIDLRNEIYRLCKICDALARGAEPDELEEAVEPVRRQIASLMKNLVCGYQYPYEVYREIAMHNSDFGGMENTGNTTIIASRIMPDPEITDPSFEYLIGVKQHEFYHNLNGSSVTGDTPFSIWLNEAVTVMMEDEYLAFLFGREYVRLQNIMQMYTPGTGTFSLDTGLVAMPIEPSGFNDPNDLITSVTYVKAPEFTRMIETMLGKRAFAWALDLYHKRFSGKNASPRDWLHAMEDVGRTDFSFMADRWLKQTGYPVVSAFARYDPGNDAAEIFVSQKIPAGNNPWIFPFTGRLINDKGEVVCEFLKKIDSERLTFQVPCTGAFSFAVWNLDHAAYLKMETSASDDELYMQLRYDTDVVISFLIHCTLFEREMVRLCRDENSEPSPRLVDEYIRVLSDSAVMERVGALPLTLFESVSDPEFACSYTKLYQAKRRFMSAVARSRTERLHALLCAYSSPPETAVSPANLARIFKTRSVKNLILTLLAALDTQEIHSMLKERYENAVCSTDRMTALSLYLSSSAPDRMEMLNAELERSKMHPIPFENFISAVSGTSSPDTVRYLKIIESSEAFDPEQTGFARSLYLRFAQNRKISLETEEGRAFLESALLRLAPLNEYMTTGLLSVFSHLNEYEPAVKEPLQRILENLRDTVAEQKAPSVHRTVIQILNKIT</sequence>